<feature type="chain" id="PRO_5015158910" evidence="13">
    <location>
        <begin position="26"/>
        <end position="779"/>
    </location>
</feature>
<evidence type="ECO:0000256" key="10">
    <source>
        <dbReference type="ARBA" id="ARBA00023180"/>
    </source>
</evidence>
<dbReference type="InterPro" id="IPR037045">
    <property type="entry name" value="S8pro/Inhibitor_I9_sf"/>
</dbReference>
<dbReference type="SUPFAM" id="SSF52743">
    <property type="entry name" value="Subtilisin-like"/>
    <property type="match status" value="1"/>
</dbReference>
<feature type="active site" description="Charge relay system" evidence="11 12">
    <location>
        <position position="564"/>
    </location>
</feature>
<dbReference type="GO" id="GO:0009610">
    <property type="term" value="P:response to symbiotic fungus"/>
    <property type="evidence" value="ECO:0007669"/>
    <property type="project" value="UniProtKB-ARBA"/>
</dbReference>
<reference evidence="19" key="1">
    <citation type="submission" date="2016-06" db="EMBL/GenBank/DDBJ databases">
        <title>Parallel loss of symbiosis genes in relatives of nitrogen-fixing non-legume Parasponia.</title>
        <authorList>
            <person name="Van Velzen R."/>
            <person name="Holmer R."/>
            <person name="Bu F."/>
            <person name="Rutten L."/>
            <person name="Van Zeijl A."/>
            <person name="Liu W."/>
            <person name="Santuari L."/>
            <person name="Cao Q."/>
            <person name="Sharma T."/>
            <person name="Shen D."/>
            <person name="Roswanjaya Y."/>
            <person name="Wardhani T."/>
            <person name="Kalhor M.S."/>
            <person name="Jansen J."/>
            <person name="Van den Hoogen J."/>
            <person name="Gungor B."/>
            <person name="Hartog M."/>
            <person name="Hontelez J."/>
            <person name="Verver J."/>
            <person name="Yang W.-C."/>
            <person name="Schijlen E."/>
            <person name="Repin R."/>
            <person name="Schilthuizen M."/>
            <person name="Schranz E."/>
            <person name="Heidstra R."/>
            <person name="Miyata K."/>
            <person name="Fedorova E."/>
            <person name="Kohlen W."/>
            <person name="Bisseling T."/>
            <person name="Smit S."/>
            <person name="Geurts R."/>
        </authorList>
    </citation>
    <scope>NUCLEOTIDE SEQUENCE [LARGE SCALE GENOMIC DNA]</scope>
    <source>
        <strain evidence="19">cv. WU1-14</strain>
    </source>
</reference>
<evidence type="ECO:0000259" key="15">
    <source>
        <dbReference type="Pfam" id="PF02225"/>
    </source>
</evidence>
<dbReference type="InterPro" id="IPR000209">
    <property type="entry name" value="Peptidase_S8/S53_dom"/>
</dbReference>
<dbReference type="Pfam" id="PF00082">
    <property type="entry name" value="Peptidase_S8"/>
    <property type="match status" value="1"/>
</dbReference>
<dbReference type="GO" id="GO:0048046">
    <property type="term" value="C:apoplast"/>
    <property type="evidence" value="ECO:0007669"/>
    <property type="project" value="UniProtKB-SubCell"/>
</dbReference>
<dbReference type="PROSITE" id="PS00138">
    <property type="entry name" value="SUBTILASE_SER"/>
    <property type="match status" value="1"/>
</dbReference>
<feature type="active site" description="Charge relay system" evidence="11 12">
    <location>
        <position position="151"/>
    </location>
</feature>
<keyword evidence="9 12" id="KW-0720">Serine protease</keyword>
<evidence type="ECO:0000256" key="4">
    <source>
        <dbReference type="ARBA" id="ARBA00022523"/>
    </source>
</evidence>
<evidence type="ECO:0000256" key="13">
    <source>
        <dbReference type="SAM" id="SignalP"/>
    </source>
</evidence>
<feature type="domain" description="Inhibitor I9" evidence="16">
    <location>
        <begin position="30"/>
        <end position="113"/>
    </location>
</feature>
<dbReference type="GO" id="GO:0004252">
    <property type="term" value="F:serine-type endopeptidase activity"/>
    <property type="evidence" value="ECO:0007669"/>
    <property type="project" value="UniProtKB-UniRule"/>
</dbReference>
<evidence type="ECO:0000256" key="7">
    <source>
        <dbReference type="ARBA" id="ARBA00022729"/>
    </source>
</evidence>
<dbReference type="PROSITE" id="PS51892">
    <property type="entry name" value="SUBTILASE"/>
    <property type="match status" value="1"/>
</dbReference>
<feature type="signal peptide" evidence="13">
    <location>
        <begin position="1"/>
        <end position="25"/>
    </location>
</feature>
<comment type="function">
    <text evidence="1">Required for arbuscular mycorrhiza (AM) development during AM symbiosis with AM fungi (e.g. Glomeromycota intraradices).</text>
</comment>
<feature type="domain" description="Peptidase S8/S53" evidence="14">
    <location>
        <begin position="142"/>
        <end position="601"/>
    </location>
</feature>
<accession>A0A2P5BEN2</accession>
<feature type="domain" description="PA" evidence="15">
    <location>
        <begin position="405"/>
        <end position="477"/>
    </location>
</feature>
<dbReference type="PRINTS" id="PR00723">
    <property type="entry name" value="SUBTILISIN"/>
</dbReference>
<evidence type="ECO:0000256" key="6">
    <source>
        <dbReference type="ARBA" id="ARBA00022670"/>
    </source>
</evidence>
<feature type="domain" description="Subtilisin-like protease fibronectin type-III" evidence="17">
    <location>
        <begin position="678"/>
        <end position="774"/>
    </location>
</feature>
<keyword evidence="7 13" id="KW-0732">Signal</keyword>
<dbReference type="Pfam" id="PF02225">
    <property type="entry name" value="PA"/>
    <property type="match status" value="1"/>
</dbReference>
<dbReference type="AlphaFoldDB" id="A0A2P5BEN2"/>
<dbReference type="InterPro" id="IPR023828">
    <property type="entry name" value="Peptidase_S8_Ser-AS"/>
</dbReference>
<name>A0A2P5BEN2_PARAD</name>
<evidence type="ECO:0000256" key="5">
    <source>
        <dbReference type="ARBA" id="ARBA00022525"/>
    </source>
</evidence>
<dbReference type="Gene3D" id="3.50.30.30">
    <property type="match status" value="1"/>
</dbReference>
<dbReference type="FunFam" id="3.40.50.200:FF:000006">
    <property type="entry name" value="Subtilisin-like protease SBT1.5"/>
    <property type="match status" value="1"/>
</dbReference>
<organism evidence="18 19">
    <name type="scientific">Parasponia andersonii</name>
    <name type="common">Sponia andersonii</name>
    <dbReference type="NCBI Taxonomy" id="3476"/>
    <lineage>
        <taxon>Eukaryota</taxon>
        <taxon>Viridiplantae</taxon>
        <taxon>Streptophyta</taxon>
        <taxon>Embryophyta</taxon>
        <taxon>Tracheophyta</taxon>
        <taxon>Spermatophyta</taxon>
        <taxon>Magnoliopsida</taxon>
        <taxon>eudicotyledons</taxon>
        <taxon>Gunneridae</taxon>
        <taxon>Pentapetalae</taxon>
        <taxon>rosids</taxon>
        <taxon>fabids</taxon>
        <taxon>Rosales</taxon>
        <taxon>Cannabaceae</taxon>
        <taxon>Parasponia</taxon>
    </lineage>
</organism>
<dbReference type="EMBL" id="JXTB01000298">
    <property type="protein sequence ID" value="PON47243.1"/>
    <property type="molecule type" value="Genomic_DNA"/>
</dbReference>
<keyword evidence="5" id="KW-0964">Secreted</keyword>
<keyword evidence="19" id="KW-1185">Reference proteome</keyword>
<dbReference type="InterPro" id="IPR034197">
    <property type="entry name" value="Peptidases_S8_3"/>
</dbReference>
<evidence type="ECO:0000313" key="18">
    <source>
        <dbReference type="EMBL" id="PON47243.1"/>
    </source>
</evidence>
<protein>
    <submittedName>
        <fullName evidence="18">Subtilase</fullName>
    </submittedName>
</protein>
<dbReference type="SUPFAM" id="SSF52025">
    <property type="entry name" value="PA domain"/>
    <property type="match status" value="1"/>
</dbReference>
<sequence length="779" mass="84140">MGHCAISSLLLSILLFSLFHLPAEATKKPYIVYLGAHSHGPNPSPVDLESVTSSHHSLLGSYLGSEEKAKDAIFYSYTRHINGFAAILDEAEASEIAKHPKVVSVFLDKGIKLQTTHSWDFLRLERDGVIPYDSIWNKSRYGEDTIIGNVDTGVWPESKSFSDEGIGPIPSKWRGICQGGARCNRKLIGARYFNKGYIAHLKALNSTFSYVHNSTTLFSIRDYDGHGTHTLSTAGGNFVPGATVFGNGNGTAKGGSPKARLAAYKVCWPLFPGHGCNQADIIAAFDAAISDGVDVLSVSLGGFSSEYFKDPISIGSFHAVMNGITVVTAAGNDGPDLETLTNVAPWLLTIGASTIDREFNSYVALGNKKHLKGASLSSRGLLSQKFYPLISGSDAAAAGVSTLDALLCKPGSLDPRKIEGKILVCLHGETQRTEQSQQAALAGAVGMILANDIENGNDIIADPHVLPASHVNFIDGKTVFDYLNSTKTPMAYMTRAKTEVEVKPAPLVATFSSRGPNMLEPTILKPDIIAPGVNIIAAYSEDNGPADEKFDKRRVPFNVQSGTSMSCPHVSGIVGLLKTLHPDWSPAAIRSAIMTTATTRDANMEPILDASSLERATPFDYGSGHIQPNRAMDPGLVYDLVIDDYWNFLCVHGYNETLFKVFSSNKPHKCSKSFTLANFNYPSISIPSLGSRPVSVARRVKNVGPPGTYKASVRAPPGVYIYVKPNSLQFSKTGEEKNFEIVLKAKVTGKPEDYVFGQLKWSDGKHFVRSPIAVKYESK</sequence>
<dbReference type="FunFam" id="3.30.70.80:FF:000002">
    <property type="entry name" value="Subtilisin-like protease SBT5.3"/>
    <property type="match status" value="1"/>
</dbReference>
<evidence type="ECO:0000256" key="11">
    <source>
        <dbReference type="PIRSR" id="PIRSR615500-1"/>
    </source>
</evidence>
<dbReference type="InterPro" id="IPR041469">
    <property type="entry name" value="Subtilisin-like_FN3"/>
</dbReference>
<evidence type="ECO:0000256" key="3">
    <source>
        <dbReference type="ARBA" id="ARBA00011073"/>
    </source>
</evidence>
<keyword evidence="6 12" id="KW-0645">Protease</keyword>
<dbReference type="FunFam" id="2.60.40.2310:FF:000001">
    <property type="entry name" value="Subtilisin-like protease SBT1.5"/>
    <property type="match status" value="1"/>
</dbReference>
<dbReference type="OrthoDB" id="206201at2759"/>
<evidence type="ECO:0000256" key="1">
    <source>
        <dbReference type="ARBA" id="ARBA00002076"/>
    </source>
</evidence>
<evidence type="ECO:0000256" key="9">
    <source>
        <dbReference type="ARBA" id="ARBA00022825"/>
    </source>
</evidence>
<evidence type="ECO:0000259" key="14">
    <source>
        <dbReference type="Pfam" id="PF00082"/>
    </source>
</evidence>
<comment type="caution">
    <text evidence="18">The sequence shown here is derived from an EMBL/GenBank/DDBJ whole genome shotgun (WGS) entry which is preliminary data.</text>
</comment>
<dbReference type="InterPro" id="IPR045051">
    <property type="entry name" value="SBT"/>
</dbReference>
<proteinExistence type="inferred from homology"/>
<dbReference type="GO" id="GO:0009609">
    <property type="term" value="P:response to symbiotic bacterium"/>
    <property type="evidence" value="ECO:0007669"/>
    <property type="project" value="UniProtKB-ARBA"/>
</dbReference>
<dbReference type="GO" id="GO:0006508">
    <property type="term" value="P:proteolysis"/>
    <property type="evidence" value="ECO:0007669"/>
    <property type="project" value="UniProtKB-KW"/>
</dbReference>
<gene>
    <name evidence="18" type="primary">PanSBT48</name>
    <name evidence="18" type="ORF">PanWU01x14_246240</name>
</gene>
<evidence type="ECO:0000259" key="17">
    <source>
        <dbReference type="Pfam" id="PF17766"/>
    </source>
</evidence>
<dbReference type="Proteomes" id="UP000237105">
    <property type="component" value="Unassembled WGS sequence"/>
</dbReference>
<dbReference type="CDD" id="cd04852">
    <property type="entry name" value="Peptidases_S8_3"/>
    <property type="match status" value="1"/>
</dbReference>
<dbReference type="PANTHER" id="PTHR10795">
    <property type="entry name" value="PROPROTEIN CONVERTASE SUBTILISIN/KEXIN"/>
    <property type="match status" value="1"/>
</dbReference>
<dbReference type="InterPro" id="IPR003137">
    <property type="entry name" value="PA_domain"/>
</dbReference>
<evidence type="ECO:0000256" key="8">
    <source>
        <dbReference type="ARBA" id="ARBA00022801"/>
    </source>
</evidence>
<comment type="similarity">
    <text evidence="3 12">Belongs to the peptidase S8 family.</text>
</comment>
<evidence type="ECO:0000259" key="16">
    <source>
        <dbReference type="Pfam" id="PF05922"/>
    </source>
</evidence>
<dbReference type="Gene3D" id="2.60.40.2310">
    <property type="match status" value="1"/>
</dbReference>
<evidence type="ECO:0000256" key="2">
    <source>
        <dbReference type="ARBA" id="ARBA00004271"/>
    </source>
</evidence>
<dbReference type="InterPro" id="IPR015500">
    <property type="entry name" value="Peptidase_S8_subtilisin-rel"/>
</dbReference>
<keyword evidence="10" id="KW-0325">Glycoprotein</keyword>
<dbReference type="InterPro" id="IPR046450">
    <property type="entry name" value="PA_dom_sf"/>
</dbReference>
<dbReference type="Pfam" id="PF05922">
    <property type="entry name" value="Inhibitor_I9"/>
    <property type="match status" value="1"/>
</dbReference>
<dbReference type="Pfam" id="PF17766">
    <property type="entry name" value="fn3_6"/>
    <property type="match status" value="1"/>
</dbReference>
<dbReference type="CDD" id="cd02120">
    <property type="entry name" value="PA_subtilisin_like"/>
    <property type="match status" value="1"/>
</dbReference>
<dbReference type="InterPro" id="IPR036852">
    <property type="entry name" value="Peptidase_S8/S53_dom_sf"/>
</dbReference>
<evidence type="ECO:0000313" key="19">
    <source>
        <dbReference type="Proteomes" id="UP000237105"/>
    </source>
</evidence>
<keyword evidence="4" id="KW-0052">Apoplast</keyword>
<dbReference type="Gene3D" id="3.40.50.200">
    <property type="entry name" value="Peptidase S8/S53 domain"/>
    <property type="match status" value="1"/>
</dbReference>
<dbReference type="InterPro" id="IPR010259">
    <property type="entry name" value="S8pro/Inhibitor_I9"/>
</dbReference>
<feature type="active site" description="Charge relay system" evidence="11 12">
    <location>
        <position position="226"/>
    </location>
</feature>
<evidence type="ECO:0000256" key="12">
    <source>
        <dbReference type="PROSITE-ProRule" id="PRU01240"/>
    </source>
</evidence>
<dbReference type="FunFam" id="3.50.30.30:FF:000005">
    <property type="entry name" value="subtilisin-like protease SBT1.5"/>
    <property type="match status" value="1"/>
</dbReference>
<comment type="subcellular location">
    <subcellularLocation>
        <location evidence="2">Secreted</location>
        <location evidence="2">Extracellular space</location>
        <location evidence="2">Apoplast</location>
    </subcellularLocation>
</comment>
<keyword evidence="8 12" id="KW-0378">Hydrolase</keyword>
<dbReference type="Gene3D" id="3.30.70.80">
    <property type="entry name" value="Peptidase S8 propeptide/proteinase inhibitor I9"/>
    <property type="match status" value="1"/>
</dbReference>